<dbReference type="EMBL" id="CALOZG010000002">
    <property type="protein sequence ID" value="CAH3978811.1"/>
    <property type="molecule type" value="Genomic_DNA"/>
</dbReference>
<dbReference type="Proteomes" id="UP001152562">
    <property type="component" value="Unassembled WGS sequence"/>
</dbReference>
<evidence type="ECO:0000313" key="2">
    <source>
        <dbReference type="Proteomes" id="UP001152562"/>
    </source>
</evidence>
<reference evidence="1" key="1">
    <citation type="submission" date="2022-05" db="EMBL/GenBank/DDBJ databases">
        <authorList>
            <person name="Okamura Y."/>
        </authorList>
    </citation>
    <scope>NUCLEOTIDE SEQUENCE</scope>
</reference>
<sequence>MSPFYQLYESNTPSKNQGCCWEDRTRLLVRDLEPENEIVRTLSTPDFDLREVYRYNGYELKYKFKEIIQDSSQMEVNCRAVCVILKLESGKEVQNYRILPEGMRINDATWRVDDDELVVNIPFEHRNIEIPESCPKDMLNPMDSGTPLSTDYRIYWLHQYGVNLDKANADKEINNFE</sequence>
<accession>A0A9P0T6B2</accession>
<name>A0A9P0T6B2_PIEBR</name>
<keyword evidence="2" id="KW-1185">Reference proteome</keyword>
<gene>
    <name evidence="1" type="ORF">PIBRA_LOCUS1899</name>
</gene>
<comment type="caution">
    <text evidence="1">The sequence shown here is derived from an EMBL/GenBank/DDBJ whole genome shotgun (WGS) entry which is preliminary data.</text>
</comment>
<organism evidence="1 2">
    <name type="scientific">Pieris brassicae</name>
    <name type="common">White butterfly</name>
    <name type="synonym">Large white butterfly</name>
    <dbReference type="NCBI Taxonomy" id="7116"/>
    <lineage>
        <taxon>Eukaryota</taxon>
        <taxon>Metazoa</taxon>
        <taxon>Ecdysozoa</taxon>
        <taxon>Arthropoda</taxon>
        <taxon>Hexapoda</taxon>
        <taxon>Insecta</taxon>
        <taxon>Pterygota</taxon>
        <taxon>Neoptera</taxon>
        <taxon>Endopterygota</taxon>
        <taxon>Lepidoptera</taxon>
        <taxon>Glossata</taxon>
        <taxon>Ditrysia</taxon>
        <taxon>Papilionoidea</taxon>
        <taxon>Pieridae</taxon>
        <taxon>Pierinae</taxon>
        <taxon>Pieris</taxon>
    </lineage>
</organism>
<dbReference type="AlphaFoldDB" id="A0A9P0T6B2"/>
<evidence type="ECO:0000313" key="1">
    <source>
        <dbReference type="EMBL" id="CAH3978811.1"/>
    </source>
</evidence>
<protein>
    <submittedName>
        <fullName evidence="1">Uncharacterized protein</fullName>
    </submittedName>
</protein>
<proteinExistence type="predicted"/>